<dbReference type="InterPro" id="IPR009081">
    <property type="entry name" value="PP-bd_ACP"/>
</dbReference>
<dbReference type="SUPFAM" id="SSF47336">
    <property type="entry name" value="ACP-like"/>
    <property type="match status" value="1"/>
</dbReference>
<dbReference type="InterPro" id="IPR036736">
    <property type="entry name" value="ACP-like_sf"/>
</dbReference>
<comment type="cofactor">
    <cofactor evidence="1">
        <name>pantetheine 4'-phosphate</name>
        <dbReference type="ChEBI" id="CHEBI:47942"/>
    </cofactor>
</comment>
<evidence type="ECO:0000259" key="5">
    <source>
        <dbReference type="PROSITE" id="PS50075"/>
    </source>
</evidence>
<dbReference type="PANTHER" id="PTHR45527:SF1">
    <property type="entry name" value="FATTY ACID SYNTHASE"/>
    <property type="match status" value="1"/>
</dbReference>
<reference evidence="7" key="1">
    <citation type="journal article" date="2019" name="Int. J. Syst. Evol. Microbiol.">
        <title>The Global Catalogue of Microorganisms (GCM) 10K type strain sequencing project: providing services to taxonomists for standard genome sequencing and annotation.</title>
        <authorList>
            <consortium name="The Broad Institute Genomics Platform"/>
            <consortium name="The Broad Institute Genome Sequencing Center for Infectious Disease"/>
            <person name="Wu L."/>
            <person name="Ma J."/>
        </authorList>
    </citation>
    <scope>NUCLEOTIDE SEQUENCE [LARGE SCALE GENOMIC DNA]</scope>
    <source>
        <strain evidence="7">CGMCC 4.7357</strain>
    </source>
</reference>
<dbReference type="NCBIfam" id="TIGR01746">
    <property type="entry name" value="Thioester-redct"/>
    <property type="match status" value="1"/>
</dbReference>
<dbReference type="InterPro" id="IPR010071">
    <property type="entry name" value="AA_adenyl_dom"/>
</dbReference>
<dbReference type="Gene3D" id="3.30.559.30">
    <property type="entry name" value="Nonribosomal peptide synthetase, condensation domain"/>
    <property type="match status" value="1"/>
</dbReference>
<dbReference type="InterPro" id="IPR045851">
    <property type="entry name" value="AMP-bd_C_sf"/>
</dbReference>
<dbReference type="Gene3D" id="3.40.50.12780">
    <property type="entry name" value="N-terminal domain of ligase-like"/>
    <property type="match status" value="1"/>
</dbReference>
<dbReference type="InterPro" id="IPR001242">
    <property type="entry name" value="Condensation_dom"/>
</dbReference>
<comment type="caution">
    <text evidence="6">The sequence shown here is derived from an EMBL/GenBank/DDBJ whole genome shotgun (WGS) entry which is preliminary data.</text>
</comment>
<dbReference type="SUPFAM" id="SSF51735">
    <property type="entry name" value="NAD(P)-binding Rossmann-fold domains"/>
    <property type="match status" value="1"/>
</dbReference>
<dbReference type="InterPro" id="IPR010080">
    <property type="entry name" value="Thioester_reductase-like_dom"/>
</dbReference>
<dbReference type="Gene3D" id="3.40.50.720">
    <property type="entry name" value="NAD(P)-binding Rossmann-like Domain"/>
    <property type="match status" value="1"/>
</dbReference>
<dbReference type="InterPro" id="IPR023213">
    <property type="entry name" value="CAT-like_dom_sf"/>
</dbReference>
<dbReference type="EMBL" id="JBHSFH010000005">
    <property type="protein sequence ID" value="MFC4494596.1"/>
    <property type="molecule type" value="Genomic_DNA"/>
</dbReference>
<evidence type="ECO:0000256" key="4">
    <source>
        <dbReference type="ARBA" id="ARBA00022598"/>
    </source>
</evidence>
<dbReference type="Proteomes" id="UP001595997">
    <property type="component" value="Unassembled WGS sequence"/>
</dbReference>
<evidence type="ECO:0000256" key="3">
    <source>
        <dbReference type="ARBA" id="ARBA00022553"/>
    </source>
</evidence>
<dbReference type="Pfam" id="PF00501">
    <property type="entry name" value="AMP-binding"/>
    <property type="match status" value="1"/>
</dbReference>
<dbReference type="CDD" id="cd05235">
    <property type="entry name" value="SDR_e1"/>
    <property type="match status" value="1"/>
</dbReference>
<evidence type="ECO:0000313" key="7">
    <source>
        <dbReference type="Proteomes" id="UP001595997"/>
    </source>
</evidence>
<dbReference type="Pfam" id="PF07993">
    <property type="entry name" value="NAD_binding_4"/>
    <property type="match status" value="1"/>
</dbReference>
<dbReference type="RefSeq" id="WP_386445887.1">
    <property type="nucleotide sequence ID" value="NZ_JBHSFH010000005.1"/>
</dbReference>
<dbReference type="InterPro" id="IPR042099">
    <property type="entry name" value="ANL_N_sf"/>
</dbReference>
<dbReference type="Gene3D" id="1.10.1200.10">
    <property type="entry name" value="ACP-like"/>
    <property type="match status" value="1"/>
</dbReference>
<dbReference type="SUPFAM" id="SSF56801">
    <property type="entry name" value="Acetyl-CoA synthetase-like"/>
    <property type="match status" value="1"/>
</dbReference>
<dbReference type="Gene3D" id="3.30.559.10">
    <property type="entry name" value="Chloramphenicol acetyltransferase-like domain"/>
    <property type="match status" value="1"/>
</dbReference>
<gene>
    <name evidence="6" type="ORF">ACFPA8_10675</name>
</gene>
<evidence type="ECO:0000256" key="2">
    <source>
        <dbReference type="ARBA" id="ARBA00022450"/>
    </source>
</evidence>
<feature type="domain" description="Carrier" evidence="5">
    <location>
        <begin position="981"/>
        <end position="1056"/>
    </location>
</feature>
<dbReference type="NCBIfam" id="TIGR01733">
    <property type="entry name" value="AA-adenyl-dom"/>
    <property type="match status" value="1"/>
</dbReference>
<protein>
    <submittedName>
        <fullName evidence="6">Amino acid adenylation domain-containing protein</fullName>
    </submittedName>
</protein>
<dbReference type="PROSITE" id="PS50075">
    <property type="entry name" value="CARRIER"/>
    <property type="match status" value="1"/>
</dbReference>
<evidence type="ECO:0000313" key="6">
    <source>
        <dbReference type="EMBL" id="MFC4494596.1"/>
    </source>
</evidence>
<keyword evidence="7" id="KW-1185">Reference proteome</keyword>
<dbReference type="InterPro" id="IPR020845">
    <property type="entry name" value="AMP-binding_CS"/>
</dbReference>
<dbReference type="SUPFAM" id="SSF52777">
    <property type="entry name" value="CoA-dependent acyltransferases"/>
    <property type="match status" value="2"/>
</dbReference>
<dbReference type="PANTHER" id="PTHR45527">
    <property type="entry name" value="NONRIBOSOMAL PEPTIDE SYNTHETASE"/>
    <property type="match status" value="1"/>
</dbReference>
<evidence type="ECO:0000256" key="1">
    <source>
        <dbReference type="ARBA" id="ARBA00001957"/>
    </source>
</evidence>
<proteinExistence type="predicted"/>
<organism evidence="6 7">
    <name type="scientific">Streptomyces ovatisporus</name>
    <dbReference type="NCBI Taxonomy" id="1128682"/>
    <lineage>
        <taxon>Bacteria</taxon>
        <taxon>Bacillati</taxon>
        <taxon>Actinomycetota</taxon>
        <taxon>Actinomycetes</taxon>
        <taxon>Kitasatosporales</taxon>
        <taxon>Streptomycetaceae</taxon>
        <taxon>Streptomyces</taxon>
    </lineage>
</organism>
<dbReference type="Pfam" id="PF00550">
    <property type="entry name" value="PP-binding"/>
    <property type="match status" value="1"/>
</dbReference>
<dbReference type="Gene3D" id="3.30.300.30">
    <property type="match status" value="1"/>
</dbReference>
<accession>A0ABV9A674</accession>
<dbReference type="Pfam" id="PF00668">
    <property type="entry name" value="Condensation"/>
    <property type="match status" value="1"/>
</dbReference>
<name>A0ABV9A674_9ACTN</name>
<dbReference type="InterPro" id="IPR013120">
    <property type="entry name" value="FAR_NAD-bd"/>
</dbReference>
<keyword evidence="4" id="KW-0436">Ligase</keyword>
<sequence length="1453" mass="156768">MTPPSQQPPLGNERFPASPAQSGIWFASAAGADPTAYNQPLLVRLRKPLDHALLREALRAVHRAHSALRTTFEMEAGGDLVQIVHGDLDPLVEVRDHSGPEDPEEWVARQAAQVAATAFDLHAGPLVQVRHLRLAARGRSVLVFNVHHTVFDGMSFQPYLRQLEAAYTALAQGREPAVHAPRQAVESYTRWAKQWTNEGVPDYWRTKLADAPSPALIGLPGEGPARHVTRQLVLDERLSAQVSDLCRARSLTTSMFFVALAFILLHRQTRQDDALLGIPVTVRDSGDAEVLGHLTNTAVLRHHLAADATVRDVLRAVKGEVLDTLRHRHTPLEAVVSELRASGAELGGAGDLFNTMITVMPSGSRRLGLREWGAETWEHVPGGAKYDLTITVDETPPHYTLIIGHTTTADDGESFTSYLTQRLRTLVEAALHSPDTPVRELSWTSDEEEAAIAGFCARRADAPRLDTELTADLFTAGAAAAPAAPAVVADGARMDYAELARRADAVAAGLADRGIRDGAPVAVLMPPGPELVVTVIGVLRAGGSYVVLDADQPAERLGFALHDCGAGILVRSGGIDVSGVELPENLEVLDVSGLGRPGAAPERGRKSPADTAYIVYTSGSTGRPKGVTLPETTLANLVHNQEILSGGRRMTTLQYMPPAFDVFTLEVFGTLCTGGTLVIPPVGARTDFEGLAALMAEQRVERAYLPYVALRELAAALRAFAVDLPHLREVYVTGERLVVTEDLREMFRRNPGARLINAYGPSEAHLCSQERLPANPDAWPALPSIGWVVAGVDAYVLSDAEAAQRAPFGVEGELCVAGPVVSPGYIGLPEKTSRAMVPDPFVPGQLMYRTGDLVVLAADGRLHYRGREDDQVKIRGYRVEPGEVEAALERELEVDAAAVLVVPAGADRVLHAFAQSDAPLPPDWRGRLAAVLPEYMIPRQITRVASFPLTPNGKTDRRALEAMLPACPQPDDGDREGVPEAEWTDAEQTMADLWTQVLGRRPTAPDADFFEQGGHSLLAARLHRLAKERLGTGVGLATLLSTPTVRGMAASLGGDADTSLPDLRREARLPHLAVADRRPPAEGRVLLTGATGFLGSHLLDELLRSGHRVSCLVRADNAEEGRSRLRATFGKFALDASRIDEVEICPGDLARPYFGLGEEQYEAWAHGVSEVYHAAAHINFVLPYHTVKHTNVDGLRRLLEFCGVNRTPLRVVSTLGVIPPDSTTGLVEEDSVPGDPASLGIGYSQSKWVAEHLARQARDFGLPVTVHRVGRVAGHSRTGACRHDDFFWLQMKGFAALGRYPQDIAGTPAVDLLPVDYVAKAIVRLSEDKPENEDWHLFHARGLTWDEIIQAIRAEGYPVGPVPPADWMTALERQVEAGDQGWGLGPLVPLMREGAMRLGDLSFANAKSASALADVGCPIPPADTGWIHQMFAYFRGLGAVPPPGAASSKEHNA</sequence>
<keyword evidence="2" id="KW-0596">Phosphopantetheine</keyword>
<keyword evidence="3" id="KW-0597">Phosphoprotein</keyword>
<dbReference type="PROSITE" id="PS00455">
    <property type="entry name" value="AMP_BINDING"/>
    <property type="match status" value="1"/>
</dbReference>
<dbReference type="InterPro" id="IPR036291">
    <property type="entry name" value="NAD(P)-bd_dom_sf"/>
</dbReference>
<dbReference type="InterPro" id="IPR000873">
    <property type="entry name" value="AMP-dep_synth/lig_dom"/>
</dbReference>